<feature type="region of interest" description="Disordered" evidence="2">
    <location>
        <begin position="380"/>
        <end position="399"/>
    </location>
</feature>
<dbReference type="PANTHER" id="PTHR10443">
    <property type="entry name" value="MICROSOMAL DIPEPTIDASE"/>
    <property type="match status" value="1"/>
</dbReference>
<keyword evidence="1" id="KW-0378">Hydrolase</keyword>
<dbReference type="GO" id="GO:0070573">
    <property type="term" value="F:metallodipeptidase activity"/>
    <property type="evidence" value="ECO:0007669"/>
    <property type="project" value="InterPro"/>
</dbReference>
<accession>A0A8J2NE29</accession>
<dbReference type="EMBL" id="CAJSTJ010000140">
    <property type="protein sequence ID" value="CAG7561218.1"/>
    <property type="molecule type" value="Genomic_DNA"/>
</dbReference>
<evidence type="ECO:0000313" key="4">
    <source>
        <dbReference type="Proteomes" id="UP000693738"/>
    </source>
</evidence>
<keyword evidence="1" id="KW-0479">Metal-binding</keyword>
<dbReference type="CDD" id="cd01301">
    <property type="entry name" value="rDP_like"/>
    <property type="match status" value="1"/>
</dbReference>
<proteinExistence type="inferred from homology"/>
<comment type="catalytic activity">
    <reaction evidence="1">
        <text>an L-aminoacyl-L-amino acid + H2O = 2 an L-alpha-amino acid</text>
        <dbReference type="Rhea" id="RHEA:48940"/>
        <dbReference type="ChEBI" id="CHEBI:15377"/>
        <dbReference type="ChEBI" id="CHEBI:59869"/>
        <dbReference type="ChEBI" id="CHEBI:77460"/>
        <dbReference type="EC" id="3.4.13.19"/>
    </reaction>
</comment>
<comment type="cofactor">
    <cofactor evidence="1">
        <name>Zn(2+)</name>
        <dbReference type="ChEBI" id="CHEBI:29105"/>
    </cofactor>
</comment>
<dbReference type="InterPro" id="IPR008257">
    <property type="entry name" value="Pept_M19"/>
</dbReference>
<comment type="caution">
    <text evidence="3">The sequence shown here is derived from an EMBL/GenBank/DDBJ whole genome shotgun (WGS) entry which is preliminary data.</text>
</comment>
<sequence length="399" mass="44308">MTSTHPYQSLPINERVKRVLAKTPLIDGHNDLPQQPRACLHGKIHNNEKFNLGKGFERGMTDIPRLKQGAVGGQFWSVCVPCLRSAEDFTTPEYSDMARDAIEQIDLTLRLVESYPETFQLVSGPKDVKGVLGVRYCTLTHVCNNAFADSSTSKVGPVHGGLSDLGRAAVKEMNRLGTSAPRVHGTLANLPGMIVDVSHVSEDCASQVLSVSRAPIMFSHSNAKGVFDRVRNVPDHILDKVPSNGGIVMVTFVPEHCTTRRSDATMDMVIDHLFYIANRIGWDHVGLGSDFDGIASVIPGLEDVKCYPKLLEAILDRGATEEQLAKVVGDNILKVWEGVEKVRDEMKKEGVLPVEDVFKDRKWWRYDGFYQMEDPDPEDKLGLDWYGKPPPEEGLYPVE</sequence>
<gene>
    <name evidence="3" type="ORF">FEQUK3_LOCUS6929</name>
</gene>
<evidence type="ECO:0000256" key="2">
    <source>
        <dbReference type="SAM" id="MobiDB-lite"/>
    </source>
</evidence>
<dbReference type="EC" id="3.4.13.19" evidence="1"/>
<keyword evidence="1" id="KW-0482">Metalloprotease</keyword>
<reference evidence="3" key="1">
    <citation type="submission" date="2021-05" db="EMBL/GenBank/DDBJ databases">
        <authorList>
            <person name="Khan N."/>
        </authorList>
    </citation>
    <scope>NUCLEOTIDE SEQUENCE</scope>
</reference>
<comment type="similarity">
    <text evidence="1">Belongs to the metallo-dependent hydrolases superfamily. Peptidase M19 family.</text>
</comment>
<dbReference type="GO" id="GO:0046872">
    <property type="term" value="F:metal ion binding"/>
    <property type="evidence" value="ECO:0007669"/>
    <property type="project" value="UniProtKB-UniRule"/>
</dbReference>
<dbReference type="Proteomes" id="UP000693738">
    <property type="component" value="Unassembled WGS sequence"/>
</dbReference>
<organism evidence="3 4">
    <name type="scientific">Fusarium equiseti</name>
    <name type="common">Fusarium scirpi</name>
    <dbReference type="NCBI Taxonomy" id="61235"/>
    <lineage>
        <taxon>Eukaryota</taxon>
        <taxon>Fungi</taxon>
        <taxon>Dikarya</taxon>
        <taxon>Ascomycota</taxon>
        <taxon>Pezizomycotina</taxon>
        <taxon>Sordariomycetes</taxon>
        <taxon>Hypocreomycetidae</taxon>
        <taxon>Hypocreales</taxon>
        <taxon>Nectriaceae</taxon>
        <taxon>Fusarium</taxon>
        <taxon>Fusarium incarnatum-equiseti species complex</taxon>
    </lineage>
</organism>
<dbReference type="PANTHER" id="PTHR10443:SF12">
    <property type="entry name" value="DIPEPTIDASE"/>
    <property type="match status" value="1"/>
</dbReference>
<name>A0A8J2NE29_FUSEQ</name>
<dbReference type="PROSITE" id="PS51365">
    <property type="entry name" value="RENAL_DIPEPTIDASE_2"/>
    <property type="match status" value="1"/>
</dbReference>
<dbReference type="AlphaFoldDB" id="A0A8J2NE29"/>
<keyword evidence="1" id="KW-0862">Zinc</keyword>
<evidence type="ECO:0000256" key="1">
    <source>
        <dbReference type="RuleBase" id="RU341113"/>
    </source>
</evidence>
<evidence type="ECO:0000313" key="3">
    <source>
        <dbReference type="EMBL" id="CAG7561218.1"/>
    </source>
</evidence>
<dbReference type="Pfam" id="PF01244">
    <property type="entry name" value="Peptidase_M19"/>
    <property type="match status" value="3"/>
</dbReference>
<keyword evidence="1" id="KW-0224">Dipeptidase</keyword>
<dbReference type="GO" id="GO:0006508">
    <property type="term" value="P:proteolysis"/>
    <property type="evidence" value="ECO:0007669"/>
    <property type="project" value="UniProtKB-KW"/>
</dbReference>
<protein>
    <recommendedName>
        <fullName evidence="1">Dipeptidase</fullName>
        <ecNumber evidence="1">3.4.13.19</ecNumber>
    </recommendedName>
</protein>
<keyword evidence="1" id="KW-0645">Protease</keyword>